<dbReference type="Gene3D" id="1.10.10.10">
    <property type="entry name" value="Winged helix-like DNA-binding domain superfamily/Winged helix DNA-binding domain"/>
    <property type="match status" value="1"/>
</dbReference>
<evidence type="ECO:0000259" key="1">
    <source>
        <dbReference type="Pfam" id="PF01726"/>
    </source>
</evidence>
<dbReference type="GO" id="GO:0004252">
    <property type="term" value="F:serine-type endopeptidase activity"/>
    <property type="evidence" value="ECO:0007669"/>
    <property type="project" value="InterPro"/>
</dbReference>
<dbReference type="SUPFAM" id="SSF46785">
    <property type="entry name" value="Winged helix' DNA-binding domain"/>
    <property type="match status" value="1"/>
</dbReference>
<gene>
    <name evidence="2" type="ORF">UU67_C0049G0012</name>
</gene>
<dbReference type="InterPro" id="IPR036388">
    <property type="entry name" value="WH-like_DNA-bd_sf"/>
</dbReference>
<feature type="domain" description="LexA repressor DNA-binding" evidence="1">
    <location>
        <begin position="4"/>
        <end position="63"/>
    </location>
</feature>
<name>A0A0G0ZHR2_9BACT</name>
<proteinExistence type="predicted"/>
<organism evidence="2 3">
    <name type="scientific">Candidatus Daviesbacteria bacterium GW2011_GWB1_41_5</name>
    <dbReference type="NCBI Taxonomy" id="1618429"/>
    <lineage>
        <taxon>Bacteria</taxon>
        <taxon>Candidatus Daviesiibacteriota</taxon>
    </lineage>
</organism>
<accession>A0A0G0ZHR2</accession>
<dbReference type="Pfam" id="PF01726">
    <property type="entry name" value="LexA_DNA_bind"/>
    <property type="match status" value="1"/>
</dbReference>
<dbReference type="Proteomes" id="UP000034753">
    <property type="component" value="Unassembled WGS sequence"/>
</dbReference>
<protein>
    <submittedName>
        <fullName evidence="2">LexA repressor</fullName>
    </submittedName>
</protein>
<comment type="caution">
    <text evidence="2">The sequence shown here is derived from an EMBL/GenBank/DDBJ whole genome shotgun (WGS) entry which is preliminary data.</text>
</comment>
<evidence type="ECO:0000313" key="3">
    <source>
        <dbReference type="Proteomes" id="UP000034753"/>
    </source>
</evidence>
<dbReference type="InterPro" id="IPR036390">
    <property type="entry name" value="WH_DNA-bd_sf"/>
</dbReference>
<dbReference type="AlphaFoldDB" id="A0A0G0ZHR2"/>
<dbReference type="GO" id="GO:0006508">
    <property type="term" value="P:proteolysis"/>
    <property type="evidence" value="ECO:0007669"/>
    <property type="project" value="InterPro"/>
</dbReference>
<sequence length="129" mass="14067">MSDQSLTPKQLETLQKIEKHIDANGFAPTVAELKTTLAVSSNQAVINHLDALEGKGYITREKRARGIKVTKPSSSGDEGNSLVSILSEITKNRQASNKKVKPRMLFSSPYALSDASGQVIHGKIDNEQY</sequence>
<dbReference type="InterPro" id="IPR006199">
    <property type="entry name" value="LexA_DNA-bd_dom"/>
</dbReference>
<dbReference type="EMBL" id="LCBN01000049">
    <property type="protein sequence ID" value="KKS12568.1"/>
    <property type="molecule type" value="Genomic_DNA"/>
</dbReference>
<evidence type="ECO:0000313" key="2">
    <source>
        <dbReference type="EMBL" id="KKS12568.1"/>
    </source>
</evidence>
<reference evidence="2 3" key="1">
    <citation type="journal article" date="2015" name="Nature">
        <title>rRNA introns, odd ribosomes, and small enigmatic genomes across a large radiation of phyla.</title>
        <authorList>
            <person name="Brown C.T."/>
            <person name="Hug L.A."/>
            <person name="Thomas B.C."/>
            <person name="Sharon I."/>
            <person name="Castelle C.J."/>
            <person name="Singh A."/>
            <person name="Wilkins M.J."/>
            <person name="Williams K.H."/>
            <person name="Banfield J.F."/>
        </authorList>
    </citation>
    <scope>NUCLEOTIDE SEQUENCE [LARGE SCALE GENOMIC DNA]</scope>
</reference>